<gene>
    <name evidence="2" type="ORF">NCTC10717_01963</name>
</gene>
<dbReference type="AlphaFoldDB" id="A0A380N0Y6"/>
<evidence type="ECO:0000313" key="3">
    <source>
        <dbReference type="Proteomes" id="UP000254575"/>
    </source>
</evidence>
<dbReference type="InterPro" id="IPR018770">
    <property type="entry name" value="ChloroindolylP_hydrolase"/>
</dbReference>
<evidence type="ECO:0000313" key="2">
    <source>
        <dbReference type="EMBL" id="SUO98222.1"/>
    </source>
</evidence>
<proteinExistence type="predicted"/>
<keyword evidence="1" id="KW-0472">Membrane</keyword>
<dbReference type="RefSeq" id="WP_115219077.1">
    <property type="nucleotide sequence ID" value="NZ_UHIA01000004.1"/>
</dbReference>
<accession>A0A380N0Y6</accession>
<keyword evidence="1" id="KW-1133">Transmembrane helix</keyword>
<keyword evidence="1" id="KW-0812">Transmembrane</keyword>
<keyword evidence="3" id="KW-1185">Reference proteome</keyword>
<dbReference type="Proteomes" id="UP000254575">
    <property type="component" value="Unassembled WGS sequence"/>
</dbReference>
<organism evidence="2 3">
    <name type="scientific">Suttonella indologenes</name>
    <dbReference type="NCBI Taxonomy" id="13276"/>
    <lineage>
        <taxon>Bacteria</taxon>
        <taxon>Pseudomonadati</taxon>
        <taxon>Pseudomonadota</taxon>
        <taxon>Gammaproteobacteria</taxon>
        <taxon>Cardiobacteriales</taxon>
        <taxon>Cardiobacteriaceae</taxon>
        <taxon>Suttonella</taxon>
    </lineage>
</organism>
<sequence length="289" mass="32565">MKKHWLTKLKNKALLLRGSSLLLPVLPLSLSAIIGLFQARALKVGISLLACACFIYAAKCTRHYYRQLAQVLQEDQALGEIRDSRGQGLTAFTLAILLLSAYLLRHPLWILLGTLAGAGSYYFHYMQAQQLPPSADNPPPHNDTRHLSPTLQAMIADAENHSAALWQLSEAYRQHPLSAVRALSEKIRISAQRAQRLISLCAQEADNIRRLRPFFIVQLPEILSICQACLQENPEQSEHLAQLDRLLDSVNHTFAEQSRALLAHDNIQLHSKMDVLRQQLESSHDKQQH</sequence>
<name>A0A380N0Y6_9GAMM</name>
<evidence type="ECO:0000256" key="1">
    <source>
        <dbReference type="SAM" id="Phobius"/>
    </source>
</evidence>
<feature type="transmembrane region" description="Helical" evidence="1">
    <location>
        <begin position="86"/>
        <end position="102"/>
    </location>
</feature>
<reference evidence="2 3" key="1">
    <citation type="submission" date="2018-06" db="EMBL/GenBank/DDBJ databases">
        <authorList>
            <consortium name="Pathogen Informatics"/>
            <person name="Doyle S."/>
        </authorList>
    </citation>
    <scope>NUCLEOTIDE SEQUENCE [LARGE SCALE GENOMIC DNA]</scope>
    <source>
        <strain evidence="2 3">NCTC10717</strain>
    </source>
</reference>
<dbReference type="EMBL" id="UHIA01000004">
    <property type="protein sequence ID" value="SUO98222.1"/>
    <property type="molecule type" value="Genomic_DNA"/>
</dbReference>
<dbReference type="Pfam" id="PF10112">
    <property type="entry name" value="Halogen_Hydrol"/>
    <property type="match status" value="1"/>
</dbReference>
<evidence type="ECO:0008006" key="4">
    <source>
        <dbReference type="Google" id="ProtNLM"/>
    </source>
</evidence>
<protein>
    <recommendedName>
        <fullName evidence="4">5-bromo-4-chloroindolyl phosphate hydrolysis protein</fullName>
    </recommendedName>
</protein>
<feature type="transmembrane region" description="Helical" evidence="1">
    <location>
        <begin position="41"/>
        <end position="58"/>
    </location>
</feature>